<dbReference type="GO" id="GO:0015031">
    <property type="term" value="P:protein transport"/>
    <property type="evidence" value="ECO:0007669"/>
    <property type="project" value="UniProtKB-KW"/>
</dbReference>
<feature type="compositionally biased region" description="Low complexity" evidence="14">
    <location>
        <begin position="570"/>
        <end position="585"/>
    </location>
</feature>
<feature type="compositionally biased region" description="Low complexity" evidence="14">
    <location>
        <begin position="64"/>
        <end position="77"/>
    </location>
</feature>
<dbReference type="OrthoDB" id="9778554at2"/>
<dbReference type="FunFam" id="3.40.50.300:FF:000695">
    <property type="entry name" value="Flagellar biosynthesis regulator FlhF"/>
    <property type="match status" value="1"/>
</dbReference>
<evidence type="ECO:0000256" key="10">
    <source>
        <dbReference type="ARBA" id="ARBA00023136"/>
    </source>
</evidence>
<gene>
    <name evidence="17" type="ORF">EV685_0673</name>
</gene>
<evidence type="ECO:0000256" key="13">
    <source>
        <dbReference type="NCBIfam" id="TIGR03499"/>
    </source>
</evidence>
<dbReference type="GO" id="GO:0003924">
    <property type="term" value="F:GTPase activity"/>
    <property type="evidence" value="ECO:0007669"/>
    <property type="project" value="UniProtKB-UniRule"/>
</dbReference>
<evidence type="ECO:0000256" key="6">
    <source>
        <dbReference type="ARBA" id="ARBA00022741"/>
    </source>
</evidence>
<evidence type="ECO:0000256" key="3">
    <source>
        <dbReference type="ARBA" id="ARBA00014919"/>
    </source>
</evidence>
<evidence type="ECO:0000256" key="7">
    <source>
        <dbReference type="ARBA" id="ARBA00022795"/>
    </source>
</evidence>
<comment type="caution">
    <text evidence="17">The sequence shown here is derived from an EMBL/GenBank/DDBJ whole genome shotgun (WGS) entry which is preliminary data.</text>
</comment>
<feature type="compositionally biased region" description="Basic and acidic residues" evidence="14">
    <location>
        <begin position="237"/>
        <end position="246"/>
    </location>
</feature>
<dbReference type="SMART" id="SM00382">
    <property type="entry name" value="AAA"/>
    <property type="match status" value="1"/>
</dbReference>
<dbReference type="SUPFAM" id="SSF52540">
    <property type="entry name" value="P-loop containing nucleoside triphosphate hydrolases"/>
    <property type="match status" value="1"/>
</dbReference>
<accession>A0A4Q7LUW2</accession>
<dbReference type="SMART" id="SM00962">
    <property type="entry name" value="SRP54"/>
    <property type="match status" value="1"/>
</dbReference>
<dbReference type="Proteomes" id="UP000293433">
    <property type="component" value="Unassembled WGS sequence"/>
</dbReference>
<feature type="compositionally biased region" description="Low complexity" evidence="14">
    <location>
        <begin position="247"/>
        <end position="259"/>
    </location>
</feature>
<keyword evidence="10" id="KW-0472">Membrane</keyword>
<dbReference type="Gene3D" id="1.20.120.1380">
    <property type="entry name" value="Flagellar FlhF biosynthesis protein, N domain"/>
    <property type="match status" value="1"/>
</dbReference>
<keyword evidence="7" id="KW-1005">Bacterial flagellum biogenesis</keyword>
<protein>
    <recommendedName>
        <fullName evidence="3 13">Flagellar biosynthesis protein FlhF</fullName>
    </recommendedName>
</protein>
<evidence type="ECO:0000256" key="11">
    <source>
        <dbReference type="ARBA" id="ARBA00023225"/>
    </source>
</evidence>
<dbReference type="RefSeq" id="WP_130480533.1">
    <property type="nucleotide sequence ID" value="NZ_SGWV01000007.1"/>
</dbReference>
<keyword evidence="9" id="KW-0342">GTP-binding</keyword>
<evidence type="ECO:0000256" key="4">
    <source>
        <dbReference type="ARBA" id="ARBA00022448"/>
    </source>
</evidence>
<dbReference type="GO" id="GO:0005525">
    <property type="term" value="F:GTP binding"/>
    <property type="evidence" value="ECO:0007669"/>
    <property type="project" value="UniProtKB-UniRule"/>
</dbReference>
<keyword evidence="5" id="KW-1003">Cell membrane</keyword>
<reference evidence="17 18" key="1">
    <citation type="submission" date="2019-02" db="EMBL/GenBank/DDBJ databases">
        <title>Genomic Encyclopedia of Type Strains, Phase IV (KMG-IV): sequencing the most valuable type-strain genomes for metagenomic binning, comparative biology and taxonomic classification.</title>
        <authorList>
            <person name="Goeker M."/>
        </authorList>
    </citation>
    <scope>NUCLEOTIDE SEQUENCE [LARGE SCALE GENOMIC DNA]</scope>
    <source>
        <strain evidence="17 18">DSM 10617</strain>
    </source>
</reference>
<evidence type="ECO:0000313" key="17">
    <source>
        <dbReference type="EMBL" id="RZS58381.1"/>
    </source>
</evidence>
<evidence type="ECO:0000259" key="15">
    <source>
        <dbReference type="SMART" id="SM00382"/>
    </source>
</evidence>
<dbReference type="Pfam" id="PF00448">
    <property type="entry name" value="SRP54"/>
    <property type="match status" value="1"/>
</dbReference>
<comment type="subcellular location">
    <subcellularLocation>
        <location evidence="1">Cell membrane</location>
        <topology evidence="1">Peripheral membrane protein</topology>
        <orientation evidence="1">Cytoplasmic side</orientation>
    </subcellularLocation>
</comment>
<feature type="domain" description="SRP54-type proteins GTP-binding" evidence="16">
    <location>
        <begin position="348"/>
        <end position="538"/>
    </location>
</feature>
<evidence type="ECO:0000313" key="18">
    <source>
        <dbReference type="Proteomes" id="UP000293433"/>
    </source>
</evidence>
<keyword evidence="11" id="KW-1006">Bacterial flagellum protein export</keyword>
<evidence type="ECO:0000256" key="14">
    <source>
        <dbReference type="SAM" id="MobiDB-lite"/>
    </source>
</evidence>
<comment type="function">
    <text evidence="12">Necessary for flagellar biosynthesis. May be involved in translocation of the flagellum.</text>
</comment>
<evidence type="ECO:0000256" key="9">
    <source>
        <dbReference type="ARBA" id="ARBA00023134"/>
    </source>
</evidence>
<keyword evidence="17" id="KW-0966">Cell projection</keyword>
<name>A0A4Q7LUW2_9BURK</name>
<keyword evidence="18" id="KW-1185">Reference proteome</keyword>
<dbReference type="InterPro" id="IPR027417">
    <property type="entry name" value="P-loop_NTPase"/>
</dbReference>
<dbReference type="InterPro" id="IPR047040">
    <property type="entry name" value="FlhF__GTPase_dom"/>
</dbReference>
<keyword evidence="17" id="KW-0969">Cilium</keyword>
<keyword evidence="6" id="KW-0547">Nucleotide-binding</keyword>
<dbReference type="Gene3D" id="3.40.50.300">
    <property type="entry name" value="P-loop containing nucleotide triphosphate hydrolases"/>
    <property type="match status" value="1"/>
</dbReference>
<keyword evidence="17" id="KW-0282">Flagellum</keyword>
<dbReference type="GO" id="GO:0005886">
    <property type="term" value="C:plasma membrane"/>
    <property type="evidence" value="ECO:0007669"/>
    <property type="project" value="UniProtKB-SubCell"/>
</dbReference>
<evidence type="ECO:0000256" key="2">
    <source>
        <dbReference type="ARBA" id="ARBA00008531"/>
    </source>
</evidence>
<evidence type="ECO:0000256" key="1">
    <source>
        <dbReference type="ARBA" id="ARBA00004413"/>
    </source>
</evidence>
<dbReference type="CDD" id="cd17873">
    <property type="entry name" value="FlhF"/>
    <property type="match status" value="1"/>
</dbReference>
<dbReference type="AlphaFoldDB" id="A0A4Q7LUW2"/>
<sequence length="585" mass="63073">MNVKRFVGRNSREAMQKVRQAFGDNAVVLSTKPCTEGVEILAMPPESVEQIERFGEGVAAGVSRPAPLAPRAAAPAPSRHTLRDRAEQQVPQARPEQPVQEDVGQLAMSTLSFQDYVRERMLKKRQAEMRAQAMQPVPVSPEAIEQRLARRDAPPEHLPTYAELVSPQSAGVNGGVMHEGLLQAERAARIAQQKQTSAPPRQEPHAQQAAPSRRSRPVQPVLDSELGSGLTTPAELDALHGSDRRNSNSSSASRSGAADHAMMSELRAMKGLIEERFGALAFMERLQKSPKQAQLTARLIDCGFSPALIRKLVDGLGDEVADEAAWATDILQRNLVTGEADPAIEDQGGVFALVGSTGVGKTTSTAKLAAAFATRHGAANLGLITLDAYRLGAHEQLRAYGRILGVPVHTAHDRVALEDLLDLLSSKKMVLIDTAGLAQRDSRTRELLEMLSHRSIKRLLVVNAAAQGETIEDVLIAYKATQAKGIVLSKVDEAVKLGPALDALIRHRLKVVAVANGQRVPEDWHRLTAHALMQRALRNSGTQAWRLDANDVNLLFATPPAPPAPRRSSRSSAAPSAGRSGRSDA</sequence>
<dbReference type="GO" id="GO:0006614">
    <property type="term" value="P:SRP-dependent cotranslational protein targeting to membrane"/>
    <property type="evidence" value="ECO:0007669"/>
    <property type="project" value="UniProtKB-UniRule"/>
</dbReference>
<evidence type="ECO:0000259" key="16">
    <source>
        <dbReference type="SMART" id="SM00962"/>
    </source>
</evidence>
<comment type="similarity">
    <text evidence="2">Belongs to the GTP-binding SRP family.</text>
</comment>
<dbReference type="PANTHER" id="PTHR43134:SF3">
    <property type="entry name" value="FLAGELLAR BIOSYNTHESIS PROTEIN FLHF"/>
    <property type="match status" value="1"/>
</dbReference>
<feature type="region of interest" description="Disordered" evidence="14">
    <location>
        <begin position="557"/>
        <end position="585"/>
    </location>
</feature>
<evidence type="ECO:0000256" key="8">
    <source>
        <dbReference type="ARBA" id="ARBA00022927"/>
    </source>
</evidence>
<organism evidence="17 18">
    <name type="scientific">Sphaerotilus mobilis</name>
    <dbReference type="NCBI Taxonomy" id="47994"/>
    <lineage>
        <taxon>Bacteria</taxon>
        <taxon>Pseudomonadati</taxon>
        <taxon>Pseudomonadota</taxon>
        <taxon>Betaproteobacteria</taxon>
        <taxon>Burkholderiales</taxon>
        <taxon>Sphaerotilaceae</taxon>
        <taxon>Sphaerotilus</taxon>
    </lineage>
</organism>
<dbReference type="NCBIfam" id="TIGR03499">
    <property type="entry name" value="FlhF"/>
    <property type="match status" value="1"/>
</dbReference>
<dbReference type="GO" id="GO:0044781">
    <property type="term" value="P:bacterial-type flagellum organization"/>
    <property type="evidence" value="ECO:0007669"/>
    <property type="project" value="UniProtKB-UniRule"/>
</dbReference>
<dbReference type="PANTHER" id="PTHR43134">
    <property type="entry name" value="SIGNAL RECOGNITION PARTICLE RECEPTOR SUBUNIT ALPHA"/>
    <property type="match status" value="1"/>
</dbReference>
<feature type="region of interest" description="Disordered" evidence="14">
    <location>
        <begin position="62"/>
        <end position="102"/>
    </location>
</feature>
<dbReference type="InterPro" id="IPR000897">
    <property type="entry name" value="SRP54_GTPase_dom"/>
</dbReference>
<keyword evidence="8" id="KW-0653">Protein transport</keyword>
<dbReference type="InterPro" id="IPR003593">
    <property type="entry name" value="AAA+_ATPase"/>
</dbReference>
<evidence type="ECO:0000256" key="12">
    <source>
        <dbReference type="ARBA" id="ARBA00025337"/>
    </source>
</evidence>
<dbReference type="EMBL" id="SGWV01000007">
    <property type="protein sequence ID" value="RZS58381.1"/>
    <property type="molecule type" value="Genomic_DNA"/>
</dbReference>
<feature type="domain" description="AAA+ ATPase" evidence="15">
    <location>
        <begin position="347"/>
        <end position="537"/>
    </location>
</feature>
<evidence type="ECO:0000256" key="5">
    <source>
        <dbReference type="ARBA" id="ARBA00022475"/>
    </source>
</evidence>
<dbReference type="InterPro" id="IPR020006">
    <property type="entry name" value="FlhF"/>
</dbReference>
<dbReference type="GO" id="GO:0005047">
    <property type="term" value="F:signal recognition particle binding"/>
    <property type="evidence" value="ECO:0007669"/>
    <property type="project" value="TreeGrafter"/>
</dbReference>
<feature type="region of interest" description="Disordered" evidence="14">
    <location>
        <begin position="189"/>
        <end position="259"/>
    </location>
</feature>
<proteinExistence type="inferred from homology"/>
<keyword evidence="4" id="KW-0813">Transport</keyword>